<sequence>MSVAAGATRPPRPVRVGPRDQALRRLRTCYDHLAGRIAVAMADRMVERRELEITADGGRLTESGAAFLDTLGVTLRPGAPEGPRGRIFCRPCVDWSERRPHIAGALGAALCECCVRHNWVRRQEGSRALAITPAGDRALREFFGLDAG</sequence>
<keyword evidence="2" id="KW-1185">Reference proteome</keyword>
<accession>A0ABS9W437</accession>
<dbReference type="RefSeq" id="WP_238383921.1">
    <property type="nucleotide sequence ID" value="NZ_JALBUU010000004.1"/>
</dbReference>
<protein>
    <recommendedName>
        <fullName evidence="3">Transcriptional regulator</fullName>
    </recommendedName>
</protein>
<gene>
    <name evidence="1" type="ORF">MON41_09750</name>
</gene>
<evidence type="ECO:0000313" key="1">
    <source>
        <dbReference type="EMBL" id="MCI0754040.1"/>
    </source>
</evidence>
<comment type="caution">
    <text evidence="1">The sequence shown here is derived from an EMBL/GenBank/DDBJ whole genome shotgun (WGS) entry which is preliminary data.</text>
</comment>
<evidence type="ECO:0000313" key="2">
    <source>
        <dbReference type="Proteomes" id="UP001201985"/>
    </source>
</evidence>
<evidence type="ECO:0008006" key="3">
    <source>
        <dbReference type="Google" id="ProtNLM"/>
    </source>
</evidence>
<dbReference type="EMBL" id="JALBUU010000004">
    <property type="protein sequence ID" value="MCI0754040.1"/>
    <property type="molecule type" value="Genomic_DNA"/>
</dbReference>
<reference evidence="1 2" key="1">
    <citation type="submission" date="2022-03" db="EMBL/GenBank/DDBJ databases">
        <title>Complete genome analysis of Roseomonas KG 17.1 : a prolific producer of plant growth promoters.</title>
        <authorList>
            <person name="Saadouli I."/>
            <person name="Najjari A."/>
            <person name="Mosbah A."/>
            <person name="Ouzari H.I."/>
        </authorList>
    </citation>
    <scope>NUCLEOTIDE SEQUENCE [LARGE SCALE GENOMIC DNA]</scope>
    <source>
        <strain evidence="1 2">KG17-1</strain>
    </source>
</reference>
<proteinExistence type="predicted"/>
<organism evidence="1 2">
    <name type="scientific">Teichococcus vastitatis</name>
    <dbReference type="NCBI Taxonomy" id="2307076"/>
    <lineage>
        <taxon>Bacteria</taxon>
        <taxon>Pseudomonadati</taxon>
        <taxon>Pseudomonadota</taxon>
        <taxon>Alphaproteobacteria</taxon>
        <taxon>Acetobacterales</taxon>
        <taxon>Roseomonadaceae</taxon>
        <taxon>Roseomonas</taxon>
    </lineage>
</organism>
<dbReference type="Proteomes" id="UP001201985">
    <property type="component" value="Unassembled WGS sequence"/>
</dbReference>
<name>A0ABS9W437_9PROT</name>